<dbReference type="PROSITE" id="PS51379">
    <property type="entry name" value="4FE4S_FER_2"/>
    <property type="match status" value="1"/>
</dbReference>
<dbReference type="Gene3D" id="3.50.50.60">
    <property type="entry name" value="FAD/NAD(P)-binding domain"/>
    <property type="match status" value="2"/>
</dbReference>
<dbReference type="Gene3D" id="2.40.30.10">
    <property type="entry name" value="Translation factors"/>
    <property type="match status" value="1"/>
</dbReference>
<dbReference type="Pfam" id="PF10418">
    <property type="entry name" value="DHODB_Fe-S_bind"/>
    <property type="match status" value="1"/>
</dbReference>
<dbReference type="Pfam" id="PF14691">
    <property type="entry name" value="Fer4_20"/>
    <property type="match status" value="1"/>
</dbReference>
<dbReference type="Proteomes" id="UP000707138">
    <property type="component" value="Unassembled WGS sequence"/>
</dbReference>
<dbReference type="InterPro" id="IPR039261">
    <property type="entry name" value="FNR_nucleotide-bd"/>
</dbReference>
<accession>A0ABS2GGH9</accession>
<dbReference type="InterPro" id="IPR028261">
    <property type="entry name" value="DPD_II"/>
</dbReference>
<dbReference type="CDD" id="cd06219">
    <property type="entry name" value="DHOD_e_trans_like1"/>
    <property type="match status" value="1"/>
</dbReference>
<evidence type="ECO:0000313" key="4">
    <source>
        <dbReference type="Proteomes" id="UP000707138"/>
    </source>
</evidence>
<dbReference type="NCBIfam" id="NF009414">
    <property type="entry name" value="PRK12778.1"/>
    <property type="match status" value="1"/>
</dbReference>
<dbReference type="RefSeq" id="WP_205088136.1">
    <property type="nucleotide sequence ID" value="NZ_JACJLA010000013.1"/>
</dbReference>
<dbReference type="InterPro" id="IPR001433">
    <property type="entry name" value="OxRdtase_FAD/NAD-bd"/>
</dbReference>
<dbReference type="InterPro" id="IPR036188">
    <property type="entry name" value="FAD/NAD-bd_sf"/>
</dbReference>
<evidence type="ECO:0000259" key="1">
    <source>
        <dbReference type="PROSITE" id="PS51379"/>
    </source>
</evidence>
<dbReference type="InterPro" id="IPR023753">
    <property type="entry name" value="FAD/NAD-binding_dom"/>
</dbReference>
<dbReference type="InterPro" id="IPR017896">
    <property type="entry name" value="4Fe4S_Fe-S-bd"/>
</dbReference>
<name>A0ABS2GGH9_9FIRM</name>
<dbReference type="SUPFAM" id="SSF52343">
    <property type="entry name" value="Ferredoxin reductase-like, C-terminal NADP-linked domain"/>
    <property type="match status" value="1"/>
</dbReference>
<dbReference type="Gene3D" id="3.40.50.80">
    <property type="entry name" value="Nucleotide-binding domain of ferredoxin-NADP reductase (FNR) module"/>
    <property type="match status" value="1"/>
</dbReference>
<evidence type="ECO:0000313" key="3">
    <source>
        <dbReference type="EMBL" id="MBM6913156.1"/>
    </source>
</evidence>
<dbReference type="InterPro" id="IPR017927">
    <property type="entry name" value="FAD-bd_FR_type"/>
</dbReference>
<dbReference type="PROSITE" id="PS51384">
    <property type="entry name" value="FAD_FR"/>
    <property type="match status" value="1"/>
</dbReference>
<dbReference type="InterPro" id="IPR019480">
    <property type="entry name" value="Dihydroorotate_DH_Fe-S-bd"/>
</dbReference>
<dbReference type="SUPFAM" id="SSF51971">
    <property type="entry name" value="Nucleotide-binding domain"/>
    <property type="match status" value="1"/>
</dbReference>
<dbReference type="InterPro" id="IPR006004">
    <property type="entry name" value="SudA-like"/>
</dbReference>
<dbReference type="InterPro" id="IPR017938">
    <property type="entry name" value="Riboflavin_synthase-like_b-brl"/>
</dbReference>
<feature type="domain" description="FAD-binding FR-type" evidence="2">
    <location>
        <begin position="1"/>
        <end position="95"/>
    </location>
</feature>
<organism evidence="3 4">
    <name type="scientific">Veillonella magna</name>
    <dbReference type="NCBI Taxonomy" id="464322"/>
    <lineage>
        <taxon>Bacteria</taxon>
        <taxon>Bacillati</taxon>
        <taxon>Bacillota</taxon>
        <taxon>Negativicutes</taxon>
        <taxon>Veillonellales</taxon>
        <taxon>Veillonellaceae</taxon>
        <taxon>Veillonella</taxon>
    </lineage>
</organism>
<proteinExistence type="predicted"/>
<protein>
    <submittedName>
        <fullName evidence="3">Bifunctional dihydroorotate dehydrogenase B NAD binding subunit/NADPH-dependent glutamate synthase</fullName>
    </submittedName>
</protein>
<keyword evidence="4" id="KW-1185">Reference proteome</keyword>
<dbReference type="NCBIfam" id="NF004862">
    <property type="entry name" value="PRK06222.1"/>
    <property type="match status" value="1"/>
</dbReference>
<evidence type="ECO:0000259" key="2">
    <source>
        <dbReference type="PROSITE" id="PS51384"/>
    </source>
</evidence>
<dbReference type="Pfam" id="PF00175">
    <property type="entry name" value="NAD_binding_1"/>
    <property type="match status" value="1"/>
</dbReference>
<dbReference type="SUPFAM" id="SSF46548">
    <property type="entry name" value="alpha-helical ferredoxin"/>
    <property type="match status" value="1"/>
</dbReference>
<dbReference type="InterPro" id="IPR009051">
    <property type="entry name" value="Helical_ferredxn"/>
</dbReference>
<dbReference type="PANTHER" id="PTHR42783:SF3">
    <property type="entry name" value="GLUTAMATE SYNTHASE [NADPH] SMALL CHAIN-RELATED"/>
    <property type="match status" value="1"/>
</dbReference>
<sequence length="763" mass="82689">MFKIVTKRQLHTNMYQFDILAPRLAESALPGQFVIVKHGEYGERVPLTITDYDRRKGTVSIVFQTLGDSTQKLAKLEAGDFVTDFVGPLGNPTDLTELNDEELGKKKILFLCGGVGTAPVYPQVKYLKSRGIGADVIIGARTKDIIIYEDEMRSVAENLYLATDDGSYGFHGNVVQCMKQLIADGKEYNHIVAIGPMIMMKFATLAAKELGIPIVVSLNSIMVDGTGMCGACRVTIGNEVKFTCVDGPEFDGYLVDFDNAMQRQSMYKTEEGRKLVREMDALHPNPNCTCEADVPVESLVPGDKSKRVPVREQDPAVRAGNFEEVCYGYNEREAILEANRCLNCKIPRCVQACPVHINIPGFISALKEGNIKEAGRIISKQSALPAICGRVCPQEEQCEGACVMGIKFEPVAIGKLERFVADTNLQNGVVFGEKEAPKGIKVAVIGSGPAGLTCAGDLAKKGYDVTVFESLHKLGGVLAYGIPEFRLPKDRIVNKEVENIKNLGVKFETDVIVGRTVTIDHLMEKEGFRAVFIGSGAGLPKFMHIPGEQSNGVLSANEFLTRANLMQAYDDTYDTPIAIGKVCVTVGAGNVAMDAARTALRLGSESKIVYRRSEDEIPARAEEVHHAKEEGVEFNLLTNPVEILHDDKGWVTGVKCIKMQLGEADASGRRRPVEIPGSEFIIPCDTVIMSLGTSPNPLIRSTTKGLDTHKWGGLIVDETTGATTREGIFAGGDAVTGAATVILAMGAGKQAAAAMDEYLQRTV</sequence>
<dbReference type="NCBIfam" id="TIGR01316">
    <property type="entry name" value="gltA"/>
    <property type="match status" value="1"/>
</dbReference>
<dbReference type="EMBL" id="JACJLA010000013">
    <property type="protein sequence ID" value="MBM6913156.1"/>
    <property type="molecule type" value="Genomic_DNA"/>
</dbReference>
<dbReference type="Pfam" id="PF07992">
    <property type="entry name" value="Pyr_redox_2"/>
    <property type="match status" value="1"/>
</dbReference>
<dbReference type="Gene3D" id="1.10.1060.10">
    <property type="entry name" value="Alpha-helical ferredoxin"/>
    <property type="match status" value="1"/>
</dbReference>
<dbReference type="SUPFAM" id="SSF63380">
    <property type="entry name" value="Riboflavin synthase domain-like"/>
    <property type="match status" value="1"/>
</dbReference>
<dbReference type="PANTHER" id="PTHR42783">
    <property type="entry name" value="GLUTAMATE SYNTHASE [NADPH] SMALL CHAIN"/>
    <property type="match status" value="1"/>
</dbReference>
<comment type="caution">
    <text evidence="3">The sequence shown here is derived from an EMBL/GenBank/DDBJ whole genome shotgun (WGS) entry which is preliminary data.</text>
</comment>
<feature type="domain" description="4Fe-4S ferredoxin-type" evidence="1">
    <location>
        <begin position="332"/>
        <end position="362"/>
    </location>
</feature>
<gene>
    <name evidence="3" type="ORF">H6A01_07470</name>
</gene>
<dbReference type="PRINTS" id="PR00419">
    <property type="entry name" value="ADXRDTASE"/>
</dbReference>
<reference evidence="3 4" key="1">
    <citation type="journal article" date="2021" name="Sci. Rep.">
        <title>The distribution of antibiotic resistance genes in chicken gut microbiota commensals.</title>
        <authorList>
            <person name="Juricova H."/>
            <person name="Matiasovicova J."/>
            <person name="Kubasova T."/>
            <person name="Cejkova D."/>
            <person name="Rychlik I."/>
        </authorList>
    </citation>
    <scope>NUCLEOTIDE SEQUENCE [LARGE SCALE GENOMIC DNA]</scope>
    <source>
        <strain evidence="3 4">An537</strain>
    </source>
</reference>